<gene>
    <name evidence="7" type="ORF">GQF42_40680</name>
</gene>
<dbReference type="EMBL" id="CP047020">
    <property type="protein sequence ID" value="QHA10123.1"/>
    <property type="molecule type" value="Genomic_DNA"/>
</dbReference>
<dbReference type="Gene3D" id="3.40.30.10">
    <property type="entry name" value="Glutaredoxin"/>
    <property type="match status" value="1"/>
</dbReference>
<dbReference type="AlphaFoldDB" id="A0A6I6NB18"/>
<dbReference type="PROSITE" id="PS00552">
    <property type="entry name" value="HTH_MERR_1"/>
    <property type="match status" value="1"/>
</dbReference>
<dbReference type="PANTHER" id="PTHR30204">
    <property type="entry name" value="REDOX-CYCLING DRUG-SENSING TRANSCRIPTIONAL ACTIVATOR SOXR"/>
    <property type="match status" value="1"/>
</dbReference>
<evidence type="ECO:0000313" key="7">
    <source>
        <dbReference type="EMBL" id="QHA10123.1"/>
    </source>
</evidence>
<evidence type="ECO:0000256" key="1">
    <source>
        <dbReference type="ARBA" id="ARBA00023015"/>
    </source>
</evidence>
<dbReference type="CDD" id="cd01282">
    <property type="entry name" value="HTH_MerR-like_sg3"/>
    <property type="match status" value="1"/>
</dbReference>
<feature type="domain" description="Thioredoxin" evidence="6">
    <location>
        <begin position="151"/>
        <end position="317"/>
    </location>
</feature>
<dbReference type="GO" id="GO:0016491">
    <property type="term" value="F:oxidoreductase activity"/>
    <property type="evidence" value="ECO:0007669"/>
    <property type="project" value="InterPro"/>
</dbReference>
<keyword evidence="8" id="KW-1185">Reference proteome</keyword>
<evidence type="ECO:0000259" key="6">
    <source>
        <dbReference type="PROSITE" id="PS51352"/>
    </source>
</evidence>
<accession>A0A6I6NB18</accession>
<keyword evidence="1" id="KW-0805">Transcription regulation</keyword>
<dbReference type="PROSITE" id="PS50937">
    <property type="entry name" value="HTH_MERR_2"/>
    <property type="match status" value="1"/>
</dbReference>
<dbReference type="KEGG" id="sbro:GQF42_40680"/>
<dbReference type="InterPro" id="IPR013740">
    <property type="entry name" value="Redoxin"/>
</dbReference>
<dbReference type="PROSITE" id="PS51352">
    <property type="entry name" value="THIOREDOXIN_2"/>
    <property type="match status" value="1"/>
</dbReference>
<dbReference type="CDD" id="cd03017">
    <property type="entry name" value="PRX_BCP"/>
    <property type="match status" value="1"/>
</dbReference>
<keyword evidence="3" id="KW-0804">Transcription</keyword>
<evidence type="ECO:0000256" key="2">
    <source>
        <dbReference type="ARBA" id="ARBA00023125"/>
    </source>
</evidence>
<dbReference type="GO" id="GO:0003677">
    <property type="term" value="F:DNA binding"/>
    <property type="evidence" value="ECO:0007669"/>
    <property type="project" value="UniProtKB-KW"/>
</dbReference>
<keyword evidence="2" id="KW-0238">DNA-binding</keyword>
<dbReference type="InterPro" id="IPR013766">
    <property type="entry name" value="Thioredoxin_domain"/>
</dbReference>
<evidence type="ECO:0000259" key="5">
    <source>
        <dbReference type="PROSITE" id="PS50937"/>
    </source>
</evidence>
<reference evidence="7 8" key="1">
    <citation type="submission" date="2019-12" db="EMBL/GenBank/DDBJ databases">
        <title>Streptomyces sp. strain T44 isolated from rhizosphere soil of Broussonetia papyrifera.</title>
        <authorList>
            <person name="Mo P."/>
        </authorList>
    </citation>
    <scope>NUCLEOTIDE SEQUENCE [LARGE SCALE GENOMIC DNA]</scope>
    <source>
        <strain evidence="7 8">T44</strain>
    </source>
</reference>
<dbReference type="Pfam" id="PF08534">
    <property type="entry name" value="Redoxin"/>
    <property type="match status" value="1"/>
</dbReference>
<feature type="coiled-coil region" evidence="4">
    <location>
        <begin position="83"/>
        <end position="110"/>
    </location>
</feature>
<dbReference type="SUPFAM" id="SSF46955">
    <property type="entry name" value="Putative DNA-binding domain"/>
    <property type="match status" value="1"/>
</dbReference>
<keyword evidence="4" id="KW-0175">Coiled coil</keyword>
<evidence type="ECO:0000313" key="8">
    <source>
        <dbReference type="Proteomes" id="UP000436138"/>
    </source>
</evidence>
<name>A0A6I6NB18_9ACTN</name>
<dbReference type="Pfam" id="PF13411">
    <property type="entry name" value="MerR_1"/>
    <property type="match status" value="1"/>
</dbReference>
<dbReference type="InterPro" id="IPR000551">
    <property type="entry name" value="MerR-type_HTH_dom"/>
</dbReference>
<dbReference type="InterPro" id="IPR036249">
    <property type="entry name" value="Thioredoxin-like_sf"/>
</dbReference>
<organism evidence="7 8">
    <name type="scientific">Streptomyces broussonetiae</name>
    <dbReference type="NCBI Taxonomy" id="2686304"/>
    <lineage>
        <taxon>Bacteria</taxon>
        <taxon>Bacillati</taxon>
        <taxon>Actinomycetota</taxon>
        <taxon>Actinomycetes</taxon>
        <taxon>Kitasatosporales</taxon>
        <taxon>Streptomycetaceae</taxon>
        <taxon>Streptomyces</taxon>
    </lineage>
</organism>
<dbReference type="GO" id="GO:0003700">
    <property type="term" value="F:DNA-binding transcription factor activity"/>
    <property type="evidence" value="ECO:0007669"/>
    <property type="project" value="InterPro"/>
</dbReference>
<feature type="domain" description="HTH merR-type" evidence="5">
    <location>
        <begin position="1"/>
        <end position="68"/>
    </location>
</feature>
<dbReference type="PRINTS" id="PR00040">
    <property type="entry name" value="HTHMERR"/>
</dbReference>
<sequence>MKISELARRADVTTKAVRYYESLGLITPGRLANGYRDYDEDDVRLVREIRALHRLGIPVERTRPFLECLAAGSAYADDCPASLATYREAVDELTERIEALTARRTTLIANLNAAARRGSAVVPPAAHGDGEDYLTLPADLPTPEDDGAADHLAGTAMPALTLLDTAGRAIRLDALGPRRTVVYVYPLTGRPGTDLPEGWNSIPGARGCTPETCGFRDHFQDLLEAGAGRVYGLSSQDCGYQNEVVERLGLPFDMLSDPALGLAGNLGLPTFEADGMRLFKRLTLVVRDGVIEHVFYPVFPPNAHAEQVLSWLRENPLRGGAATAHSD</sequence>
<dbReference type="SMART" id="SM00422">
    <property type="entry name" value="HTH_MERR"/>
    <property type="match status" value="1"/>
</dbReference>
<dbReference type="Proteomes" id="UP000436138">
    <property type="component" value="Chromosome"/>
</dbReference>
<proteinExistence type="predicted"/>
<dbReference type="PANTHER" id="PTHR30204:SF94">
    <property type="entry name" value="HEAVY METAL-DEPENDENT TRANSCRIPTIONAL REGULATOR HI_0293-RELATED"/>
    <property type="match status" value="1"/>
</dbReference>
<protein>
    <submittedName>
        <fullName evidence="7">Redoxin family protein</fullName>
    </submittedName>
</protein>
<dbReference type="InterPro" id="IPR009061">
    <property type="entry name" value="DNA-bd_dom_put_sf"/>
</dbReference>
<dbReference type="InterPro" id="IPR047057">
    <property type="entry name" value="MerR_fam"/>
</dbReference>
<dbReference type="SUPFAM" id="SSF52833">
    <property type="entry name" value="Thioredoxin-like"/>
    <property type="match status" value="1"/>
</dbReference>
<evidence type="ECO:0000256" key="3">
    <source>
        <dbReference type="ARBA" id="ARBA00023163"/>
    </source>
</evidence>
<dbReference type="Gene3D" id="1.10.1660.10">
    <property type="match status" value="1"/>
</dbReference>
<evidence type="ECO:0000256" key="4">
    <source>
        <dbReference type="SAM" id="Coils"/>
    </source>
</evidence>